<evidence type="ECO:0000313" key="2">
    <source>
        <dbReference type="Proteomes" id="UP000324800"/>
    </source>
</evidence>
<dbReference type="Pfam" id="PF10253">
    <property type="entry name" value="PRCC"/>
    <property type="match status" value="1"/>
</dbReference>
<protein>
    <submittedName>
        <fullName evidence="1">Uncharacterized protein</fullName>
    </submittedName>
</protein>
<reference evidence="1 2" key="1">
    <citation type="submission" date="2019-03" db="EMBL/GenBank/DDBJ databases">
        <title>Single cell metagenomics reveals metabolic interactions within the superorganism composed of flagellate Streblomastix strix and complex community of Bacteroidetes bacteria on its surface.</title>
        <authorList>
            <person name="Treitli S.C."/>
            <person name="Kolisko M."/>
            <person name="Husnik F."/>
            <person name="Keeling P."/>
            <person name="Hampl V."/>
        </authorList>
    </citation>
    <scope>NUCLEOTIDE SEQUENCE [LARGE SCALE GENOMIC DNA]</scope>
    <source>
        <strain evidence="1">ST1C</strain>
    </source>
</reference>
<dbReference type="GO" id="GO:0005634">
    <property type="term" value="C:nucleus"/>
    <property type="evidence" value="ECO:0007669"/>
    <property type="project" value="TreeGrafter"/>
</dbReference>
<sequence length="96" mass="11570">KAKKKQRKGPFEFDENEIVDIKQDDLQRRPEGQQYIIKPRNNMPIRQTAIHSKVERSKHQITYLLSEAQEKMPELEEKWGEGMRKRTEGRKRYGFI</sequence>
<dbReference type="PANTHER" id="PTHR13621:SF2">
    <property type="entry name" value="PROLINE-RICH PROTEIN PRCC"/>
    <property type="match status" value="1"/>
</dbReference>
<proteinExistence type="predicted"/>
<dbReference type="InterPro" id="IPR018800">
    <property type="entry name" value="PRCC"/>
</dbReference>
<gene>
    <name evidence="1" type="ORF">EZS28_052416</name>
</gene>
<dbReference type="AlphaFoldDB" id="A0A5J4S7M3"/>
<dbReference type="EMBL" id="SNRW01040689">
    <property type="protein sequence ID" value="KAA6342104.1"/>
    <property type="molecule type" value="Genomic_DNA"/>
</dbReference>
<dbReference type="PANTHER" id="PTHR13621">
    <property type="entry name" value="PROLINE-RICH PROTEIN PRCC"/>
    <property type="match status" value="1"/>
</dbReference>
<name>A0A5J4S7M3_9EUKA</name>
<comment type="caution">
    <text evidence="1">The sequence shown here is derived from an EMBL/GenBank/DDBJ whole genome shotgun (WGS) entry which is preliminary data.</text>
</comment>
<dbReference type="Proteomes" id="UP000324800">
    <property type="component" value="Unassembled WGS sequence"/>
</dbReference>
<organism evidence="1 2">
    <name type="scientific">Streblomastix strix</name>
    <dbReference type="NCBI Taxonomy" id="222440"/>
    <lineage>
        <taxon>Eukaryota</taxon>
        <taxon>Metamonada</taxon>
        <taxon>Preaxostyla</taxon>
        <taxon>Oxymonadida</taxon>
        <taxon>Streblomastigidae</taxon>
        <taxon>Streblomastix</taxon>
    </lineage>
</organism>
<evidence type="ECO:0000313" key="1">
    <source>
        <dbReference type="EMBL" id="KAA6342104.1"/>
    </source>
</evidence>
<accession>A0A5J4S7M3</accession>
<feature type="non-terminal residue" evidence="1">
    <location>
        <position position="1"/>
    </location>
</feature>
<dbReference type="OrthoDB" id="206969at2759"/>